<reference evidence="4" key="1">
    <citation type="journal article" date="2017" name="Nat. Ecol. Evol.">
        <title>Genome expansion and lineage-specific genetic innovations in the forest pathogenic fungi Armillaria.</title>
        <authorList>
            <person name="Sipos G."/>
            <person name="Prasanna A.N."/>
            <person name="Walter M.C."/>
            <person name="O'Connor E."/>
            <person name="Balint B."/>
            <person name="Krizsan K."/>
            <person name="Kiss B."/>
            <person name="Hess J."/>
            <person name="Varga T."/>
            <person name="Slot J."/>
            <person name="Riley R."/>
            <person name="Boka B."/>
            <person name="Rigling D."/>
            <person name="Barry K."/>
            <person name="Lee J."/>
            <person name="Mihaltcheva S."/>
            <person name="LaButti K."/>
            <person name="Lipzen A."/>
            <person name="Waldron R."/>
            <person name="Moloney N.M."/>
            <person name="Sperisen C."/>
            <person name="Kredics L."/>
            <person name="Vagvoelgyi C."/>
            <person name="Patrignani A."/>
            <person name="Fitzpatrick D."/>
            <person name="Nagy I."/>
            <person name="Doyle S."/>
            <person name="Anderson J.B."/>
            <person name="Grigoriev I.V."/>
            <person name="Gueldener U."/>
            <person name="Muensterkoetter M."/>
            <person name="Nagy L.G."/>
        </authorList>
    </citation>
    <scope>NUCLEOTIDE SEQUENCE [LARGE SCALE GENOMIC DNA]</scope>
    <source>
        <strain evidence="4">28-4</strain>
    </source>
</reference>
<accession>A0A2H3BAN4</accession>
<evidence type="ECO:0000313" key="3">
    <source>
        <dbReference type="EMBL" id="PBK60893.1"/>
    </source>
</evidence>
<keyword evidence="4" id="KW-1185">Reference proteome</keyword>
<proteinExistence type="predicted"/>
<evidence type="ECO:0000313" key="4">
    <source>
        <dbReference type="Proteomes" id="UP000218334"/>
    </source>
</evidence>
<dbReference type="Proteomes" id="UP000218334">
    <property type="component" value="Unassembled WGS sequence"/>
</dbReference>
<protein>
    <submittedName>
        <fullName evidence="3">Uncharacterized protein</fullName>
    </submittedName>
</protein>
<dbReference type="GO" id="GO:0005975">
    <property type="term" value="P:carbohydrate metabolic process"/>
    <property type="evidence" value="ECO:0007669"/>
    <property type="project" value="InterPro"/>
</dbReference>
<organism evidence="3 4">
    <name type="scientific">Armillaria solidipes</name>
    <dbReference type="NCBI Taxonomy" id="1076256"/>
    <lineage>
        <taxon>Eukaryota</taxon>
        <taxon>Fungi</taxon>
        <taxon>Dikarya</taxon>
        <taxon>Basidiomycota</taxon>
        <taxon>Agaricomycotina</taxon>
        <taxon>Agaricomycetes</taxon>
        <taxon>Agaricomycetidae</taxon>
        <taxon>Agaricales</taxon>
        <taxon>Marasmiineae</taxon>
        <taxon>Physalacriaceae</taxon>
        <taxon>Armillaria</taxon>
    </lineage>
</organism>
<dbReference type="SUPFAM" id="SSF48208">
    <property type="entry name" value="Six-hairpin glycosidases"/>
    <property type="match status" value="1"/>
</dbReference>
<dbReference type="AlphaFoldDB" id="A0A2H3BAN4"/>
<evidence type="ECO:0000256" key="1">
    <source>
        <dbReference type="SAM" id="MobiDB-lite"/>
    </source>
</evidence>
<feature type="compositionally biased region" description="Polar residues" evidence="1">
    <location>
        <begin position="156"/>
        <end position="168"/>
    </location>
</feature>
<sequence>MLPLLLVWMLVVHFITLSSAQNLMPSSSWKDPNITSSKDERISIASAALEKAVSMLQSNGQFNDSTYETPGRLYAQMAEFDRLTNQTKYKDILKRYFAEAESFHPGHDVSASYGYAAARAYAVYQDPDFLDLAVTSWTSARQYTISKEQTASGTTGVKQFSLSSSCPSQGPGGKNLQ</sequence>
<dbReference type="EMBL" id="KZ293481">
    <property type="protein sequence ID" value="PBK60893.1"/>
    <property type="molecule type" value="Genomic_DNA"/>
</dbReference>
<feature type="region of interest" description="Disordered" evidence="1">
    <location>
        <begin position="156"/>
        <end position="177"/>
    </location>
</feature>
<dbReference type="InterPro" id="IPR008928">
    <property type="entry name" value="6-hairpin_glycosidase_sf"/>
</dbReference>
<feature type="signal peptide" evidence="2">
    <location>
        <begin position="1"/>
        <end position="20"/>
    </location>
</feature>
<gene>
    <name evidence="3" type="ORF">ARMSODRAFT_897477</name>
</gene>
<evidence type="ECO:0000256" key="2">
    <source>
        <dbReference type="SAM" id="SignalP"/>
    </source>
</evidence>
<feature type="chain" id="PRO_5013594697" evidence="2">
    <location>
        <begin position="21"/>
        <end position="177"/>
    </location>
</feature>
<name>A0A2H3BAN4_9AGAR</name>
<keyword evidence="2" id="KW-0732">Signal</keyword>